<organism evidence="2">
    <name type="scientific">Eucampia antarctica</name>
    <dbReference type="NCBI Taxonomy" id="49252"/>
    <lineage>
        <taxon>Eukaryota</taxon>
        <taxon>Sar</taxon>
        <taxon>Stramenopiles</taxon>
        <taxon>Ochrophyta</taxon>
        <taxon>Bacillariophyta</taxon>
        <taxon>Mediophyceae</taxon>
        <taxon>Biddulphiophycidae</taxon>
        <taxon>Hemiaulales</taxon>
        <taxon>Hemiaulaceae</taxon>
        <taxon>Eucampia</taxon>
    </lineage>
</organism>
<proteinExistence type="predicted"/>
<dbReference type="SUPFAM" id="SSF50156">
    <property type="entry name" value="PDZ domain-like"/>
    <property type="match status" value="1"/>
</dbReference>
<dbReference type="SMART" id="SM00228">
    <property type="entry name" value="PDZ"/>
    <property type="match status" value="1"/>
</dbReference>
<dbReference type="PANTHER" id="PTHR38909:SF1">
    <property type="entry name" value="G PROTEIN GAMMA DOMAIN-CONTAINING PROTEIN"/>
    <property type="match status" value="1"/>
</dbReference>
<dbReference type="InterPro" id="IPR036034">
    <property type="entry name" value="PDZ_sf"/>
</dbReference>
<evidence type="ECO:0000259" key="1">
    <source>
        <dbReference type="SMART" id="SM00228"/>
    </source>
</evidence>
<evidence type="ECO:0000313" key="2">
    <source>
        <dbReference type="EMBL" id="CAD9663388.1"/>
    </source>
</evidence>
<gene>
    <name evidence="2" type="ORF">EANT1437_LOCUS4834</name>
</gene>
<accession>A0A7S2W2N0</accession>
<dbReference type="PANTHER" id="PTHR38909">
    <property type="entry name" value="G PROTEIN GAMMA DOMAIN-CONTAINING PROTEIN"/>
    <property type="match status" value="1"/>
</dbReference>
<sequence>MTSEEALNAYGDRSMTSIDRDYKKAHYRFGGGASIKSMSSAGLTLGENTFGTYSYLSQAGQSRSSIFQDSLSGYSSNNPHSLNSKHYHEEIIHINAPPGKLGMSIDTPDDGVVVVHAVKSISPIVDQLQVGDRLLALDDEDIRFCTALKISKMISRKSNATRKLTIARSIPSDKDENGL</sequence>
<dbReference type="Pfam" id="PF00595">
    <property type="entry name" value="PDZ"/>
    <property type="match status" value="1"/>
</dbReference>
<dbReference type="AlphaFoldDB" id="A0A7S2W2N0"/>
<protein>
    <recommendedName>
        <fullName evidence="1">PDZ domain-containing protein</fullName>
    </recommendedName>
</protein>
<dbReference type="InterPro" id="IPR001478">
    <property type="entry name" value="PDZ"/>
</dbReference>
<feature type="domain" description="PDZ" evidence="1">
    <location>
        <begin position="99"/>
        <end position="170"/>
    </location>
</feature>
<reference evidence="2" key="1">
    <citation type="submission" date="2021-01" db="EMBL/GenBank/DDBJ databases">
        <authorList>
            <person name="Corre E."/>
            <person name="Pelletier E."/>
            <person name="Niang G."/>
            <person name="Scheremetjew M."/>
            <person name="Finn R."/>
            <person name="Kale V."/>
            <person name="Holt S."/>
            <person name="Cochrane G."/>
            <person name="Meng A."/>
            <person name="Brown T."/>
            <person name="Cohen L."/>
        </authorList>
    </citation>
    <scope>NUCLEOTIDE SEQUENCE</scope>
    <source>
        <strain evidence="2">CCMP1452</strain>
    </source>
</reference>
<dbReference type="EMBL" id="HBHI01009393">
    <property type="protein sequence ID" value="CAD9663388.1"/>
    <property type="molecule type" value="Transcribed_RNA"/>
</dbReference>
<dbReference type="Gene3D" id="2.30.42.10">
    <property type="match status" value="1"/>
</dbReference>
<name>A0A7S2W2N0_9STRA</name>